<accession>A0ABT4XUI6</accession>
<keyword evidence="6" id="KW-1185">Reference proteome</keyword>
<dbReference type="InterPro" id="IPR036390">
    <property type="entry name" value="WH_DNA-bd_sf"/>
</dbReference>
<dbReference type="EMBL" id="JAQIOY010000004">
    <property type="protein sequence ID" value="MDA7425624.1"/>
    <property type="molecule type" value="Genomic_DNA"/>
</dbReference>
<evidence type="ECO:0000313" key="6">
    <source>
        <dbReference type="Proteomes" id="UP001210720"/>
    </source>
</evidence>
<dbReference type="InterPro" id="IPR036388">
    <property type="entry name" value="WH-like_DNA-bd_sf"/>
</dbReference>
<dbReference type="SUPFAM" id="SSF48008">
    <property type="entry name" value="GntR ligand-binding domain-like"/>
    <property type="match status" value="1"/>
</dbReference>
<evidence type="ECO:0000259" key="4">
    <source>
        <dbReference type="PROSITE" id="PS50949"/>
    </source>
</evidence>
<dbReference type="PANTHER" id="PTHR43537:SF53">
    <property type="entry name" value="HTH-TYPE TRANSCRIPTIONAL REPRESSOR NANR"/>
    <property type="match status" value="1"/>
</dbReference>
<dbReference type="RefSeq" id="WP_271433207.1">
    <property type="nucleotide sequence ID" value="NZ_JAQIOY010000004.1"/>
</dbReference>
<dbReference type="Gene3D" id="1.10.10.10">
    <property type="entry name" value="Winged helix-like DNA-binding domain superfamily/Winged helix DNA-binding domain"/>
    <property type="match status" value="1"/>
</dbReference>
<keyword evidence="2" id="KW-0238">DNA-binding</keyword>
<name>A0ABT4XUI6_9RHOB</name>
<sequence length="223" mass="24659">MLKGPSAQLFASLSLAIHEHKLLPGTKLGEDELSDIYKVSRTVVRTALQALSHSELVELKRNRGAFVSQPTVREAREVFEARALLEPRTARSAAERMTEEALERLEKHISAEHDALAAGQSGRALRLSGQFHIEISRIADQSTIAGFIERLVARSSLIIALYWKRQSALCEKHAHHALVDALRRGDGADAEELMKSHLLDILSALDLREVAQPAINLKDILGQ</sequence>
<evidence type="ECO:0000256" key="1">
    <source>
        <dbReference type="ARBA" id="ARBA00023015"/>
    </source>
</evidence>
<dbReference type="SMART" id="SM00345">
    <property type="entry name" value="HTH_GNTR"/>
    <property type="match status" value="1"/>
</dbReference>
<dbReference type="InterPro" id="IPR011711">
    <property type="entry name" value="GntR_C"/>
</dbReference>
<dbReference type="Proteomes" id="UP001210720">
    <property type="component" value="Unassembled WGS sequence"/>
</dbReference>
<protein>
    <submittedName>
        <fullName evidence="5">GntR family transcriptional regulator</fullName>
    </submittedName>
</protein>
<comment type="caution">
    <text evidence="5">The sequence shown here is derived from an EMBL/GenBank/DDBJ whole genome shotgun (WGS) entry which is preliminary data.</text>
</comment>
<feature type="domain" description="HTH gntR-type" evidence="4">
    <location>
        <begin position="3"/>
        <end position="70"/>
    </location>
</feature>
<dbReference type="InterPro" id="IPR008920">
    <property type="entry name" value="TF_FadR/GntR_C"/>
</dbReference>
<dbReference type="SMART" id="SM00895">
    <property type="entry name" value="FCD"/>
    <property type="match status" value="1"/>
</dbReference>
<organism evidence="5 6">
    <name type="scientific">Thalassococcus lentus</name>
    <dbReference type="NCBI Taxonomy" id="1210524"/>
    <lineage>
        <taxon>Bacteria</taxon>
        <taxon>Pseudomonadati</taxon>
        <taxon>Pseudomonadota</taxon>
        <taxon>Alphaproteobacteria</taxon>
        <taxon>Rhodobacterales</taxon>
        <taxon>Roseobacteraceae</taxon>
        <taxon>Thalassococcus</taxon>
    </lineage>
</organism>
<dbReference type="InterPro" id="IPR000524">
    <property type="entry name" value="Tscrpt_reg_HTH_GntR"/>
</dbReference>
<keyword evidence="3" id="KW-0804">Transcription</keyword>
<keyword evidence="1" id="KW-0805">Transcription regulation</keyword>
<gene>
    <name evidence="5" type="ORF">PFY00_12895</name>
</gene>
<evidence type="ECO:0000313" key="5">
    <source>
        <dbReference type="EMBL" id="MDA7425624.1"/>
    </source>
</evidence>
<evidence type="ECO:0000256" key="2">
    <source>
        <dbReference type="ARBA" id="ARBA00023125"/>
    </source>
</evidence>
<evidence type="ECO:0000256" key="3">
    <source>
        <dbReference type="ARBA" id="ARBA00023163"/>
    </source>
</evidence>
<dbReference type="PROSITE" id="PS50949">
    <property type="entry name" value="HTH_GNTR"/>
    <property type="match status" value="1"/>
</dbReference>
<dbReference type="SUPFAM" id="SSF46785">
    <property type="entry name" value="Winged helix' DNA-binding domain"/>
    <property type="match status" value="1"/>
</dbReference>
<proteinExistence type="predicted"/>
<dbReference type="Pfam" id="PF07729">
    <property type="entry name" value="FCD"/>
    <property type="match status" value="1"/>
</dbReference>
<dbReference type="Gene3D" id="1.20.120.530">
    <property type="entry name" value="GntR ligand-binding domain-like"/>
    <property type="match status" value="1"/>
</dbReference>
<dbReference type="Pfam" id="PF00392">
    <property type="entry name" value="GntR"/>
    <property type="match status" value="1"/>
</dbReference>
<dbReference type="PANTHER" id="PTHR43537">
    <property type="entry name" value="TRANSCRIPTIONAL REGULATOR, GNTR FAMILY"/>
    <property type="match status" value="1"/>
</dbReference>
<reference evidence="5 6" key="1">
    <citation type="submission" date="2023-01" db="EMBL/GenBank/DDBJ databases">
        <title>Thalassococcus onchidii sp. nov., isolated from a marine invertebrate from the South China Sea.</title>
        <authorList>
            <person name="Xu S."/>
            <person name="Liu Z."/>
            <person name="Xu Y."/>
        </authorList>
    </citation>
    <scope>NUCLEOTIDE SEQUENCE [LARGE SCALE GENOMIC DNA]</scope>
    <source>
        <strain evidence="5 6">KCTC 32084</strain>
    </source>
</reference>